<dbReference type="Proteomes" id="UP000295756">
    <property type="component" value="Chromosome"/>
</dbReference>
<dbReference type="RefSeq" id="WP_013103157.1">
    <property type="nucleotide sequence ID" value="NZ_CP037939.1"/>
</dbReference>
<proteinExistence type="inferred from homology"/>
<evidence type="ECO:0000256" key="6">
    <source>
        <dbReference type="ARBA" id="ARBA00012963"/>
    </source>
</evidence>
<dbReference type="NCBIfam" id="TIGR00097">
    <property type="entry name" value="HMP-P_kinase"/>
    <property type="match status" value="1"/>
</dbReference>
<evidence type="ECO:0000256" key="11">
    <source>
        <dbReference type="ARBA" id="ARBA00043176"/>
    </source>
</evidence>
<gene>
    <name evidence="13" type="primary">thiD</name>
    <name evidence="13" type="ORF">EW139_02385</name>
</gene>
<dbReference type="EC" id="2.7.4.7" evidence="6"/>
<sequence length="277" mass="29284">MANETPQVMTIAGTDSSGGAGVSADLKTFFAHHVYGANVIVSVTAQNTIGVQDVQMVTPDMVTQQLTSVGNDLKISAFKTGMLGDAVTVHTVAAAILKQDFGDYILDPVMIAKGGARLLTEQAIDAVISDLLPLATLVTPNLPEAEVLAHSQIKTHEDVADVAKRIQLLGAKNVLLKGGHGNEKKVYDYVLLENGEHFWMTSQRVDTVRTHGTGDTISAAITAQLALGETLKNAIITAKAYVDATIRNGIYVGHGHGPLNHSASVIDSNQPEVLDDL</sequence>
<accession>A0ABX5SI54</accession>
<name>A0ABX5SI54_9LACO</name>
<protein>
    <recommendedName>
        <fullName evidence="7">Hydroxymethylpyrimidine/phosphomethylpyrimidine kinase</fullName>
        <ecNumber evidence="5">2.7.1.49</ecNumber>
        <ecNumber evidence="6">2.7.4.7</ecNumber>
    </recommendedName>
    <alternativeName>
        <fullName evidence="10">Hydroxymethylpyrimidine kinase</fullName>
    </alternativeName>
    <alternativeName>
        <fullName evidence="11">Hydroxymethylpyrimidine phosphate kinase</fullName>
    </alternativeName>
</protein>
<dbReference type="EC" id="2.7.1.49" evidence="5"/>
<evidence type="ECO:0000256" key="4">
    <source>
        <dbReference type="ARBA" id="ARBA00009879"/>
    </source>
</evidence>
<dbReference type="InterPro" id="IPR029056">
    <property type="entry name" value="Ribokinase-like"/>
</dbReference>
<comment type="similarity">
    <text evidence="4">Belongs to the ThiD family.</text>
</comment>
<evidence type="ECO:0000313" key="14">
    <source>
        <dbReference type="Proteomes" id="UP000295756"/>
    </source>
</evidence>
<dbReference type="GO" id="GO:0008902">
    <property type="term" value="F:hydroxymethylpyrimidine kinase activity"/>
    <property type="evidence" value="ECO:0007669"/>
    <property type="project" value="UniProtKB-EC"/>
</dbReference>
<dbReference type="SUPFAM" id="SSF53613">
    <property type="entry name" value="Ribokinase-like"/>
    <property type="match status" value="1"/>
</dbReference>
<evidence type="ECO:0000313" key="13">
    <source>
        <dbReference type="EMBL" id="QBR47025.1"/>
    </source>
</evidence>
<dbReference type="GO" id="GO:0008972">
    <property type="term" value="F:phosphomethylpyrimidine kinase activity"/>
    <property type="evidence" value="ECO:0007669"/>
    <property type="project" value="UniProtKB-EC"/>
</dbReference>
<evidence type="ECO:0000256" key="7">
    <source>
        <dbReference type="ARBA" id="ARBA00019161"/>
    </source>
</evidence>
<evidence type="ECO:0000256" key="1">
    <source>
        <dbReference type="ARBA" id="ARBA00000151"/>
    </source>
</evidence>
<dbReference type="Gene3D" id="3.40.1190.20">
    <property type="match status" value="1"/>
</dbReference>
<comment type="catalytic activity">
    <reaction evidence="2">
        <text>4-amino-2-methyl-5-(phosphooxymethyl)pyrimidine + ATP = 4-amino-2-methyl-5-(diphosphooxymethyl)pyrimidine + ADP</text>
        <dbReference type="Rhea" id="RHEA:19893"/>
        <dbReference type="ChEBI" id="CHEBI:30616"/>
        <dbReference type="ChEBI" id="CHEBI:57841"/>
        <dbReference type="ChEBI" id="CHEBI:58354"/>
        <dbReference type="ChEBI" id="CHEBI:456216"/>
        <dbReference type="EC" id="2.7.4.7"/>
    </reaction>
</comment>
<evidence type="ECO:0000256" key="3">
    <source>
        <dbReference type="ARBA" id="ARBA00004769"/>
    </source>
</evidence>
<dbReference type="InterPro" id="IPR013749">
    <property type="entry name" value="PM/HMP-P_kinase-1"/>
</dbReference>
<comment type="pathway">
    <text evidence="3">Cofactor biosynthesis; thiamine diphosphate biosynthesis; 4-amino-2-methyl-5-diphosphomethylpyrimidine from 5-amino-1-(5-phospho-D-ribosyl)imidazole: step 3/3.</text>
</comment>
<dbReference type="PANTHER" id="PTHR20858:SF17">
    <property type="entry name" value="HYDROXYMETHYLPYRIMIDINE_PHOSPHOMETHYLPYRIMIDINE KINASE THI20-RELATED"/>
    <property type="match status" value="1"/>
</dbReference>
<reference evidence="13 14" key="1">
    <citation type="submission" date="2019-03" db="EMBL/GenBank/DDBJ databases">
        <title>Complete Genome Sequence of Leuconostoc kimchii strain NKJ218 Isolated from Homemade Kimchi.</title>
        <authorList>
            <person name="Jung J.Y."/>
            <person name="Jin H.M."/>
            <person name="Jung J.-W."/>
            <person name="Lee S.-Y."/>
            <person name="Ryu B.-G."/>
            <person name="Han S.-S."/>
            <person name="Kang H.K."/>
            <person name="Choi H.W."/>
            <person name="Chung E.J."/>
            <person name="Choi K.-M."/>
        </authorList>
    </citation>
    <scope>NUCLEOTIDE SEQUENCE [LARGE SCALE GENOMIC DNA]</scope>
    <source>
        <strain evidence="13 14">NKJ218</strain>
    </source>
</reference>
<feature type="domain" description="Pyridoxamine kinase/Phosphomethylpyrimidine kinase" evidence="12">
    <location>
        <begin position="15"/>
        <end position="260"/>
    </location>
</feature>
<dbReference type="InterPro" id="IPR004399">
    <property type="entry name" value="HMP/HMP-P_kinase_dom"/>
</dbReference>
<evidence type="ECO:0000256" key="2">
    <source>
        <dbReference type="ARBA" id="ARBA00000565"/>
    </source>
</evidence>
<keyword evidence="8" id="KW-0784">Thiamine biosynthesis</keyword>
<evidence type="ECO:0000259" key="12">
    <source>
        <dbReference type="Pfam" id="PF08543"/>
    </source>
</evidence>
<evidence type="ECO:0000256" key="5">
    <source>
        <dbReference type="ARBA" id="ARBA00012135"/>
    </source>
</evidence>
<comment type="catalytic activity">
    <reaction evidence="1">
        <text>4-amino-5-hydroxymethyl-2-methylpyrimidine + ATP = 4-amino-2-methyl-5-(phosphooxymethyl)pyrimidine + ADP + H(+)</text>
        <dbReference type="Rhea" id="RHEA:23096"/>
        <dbReference type="ChEBI" id="CHEBI:15378"/>
        <dbReference type="ChEBI" id="CHEBI:16892"/>
        <dbReference type="ChEBI" id="CHEBI:30616"/>
        <dbReference type="ChEBI" id="CHEBI:58354"/>
        <dbReference type="ChEBI" id="CHEBI:456216"/>
        <dbReference type="EC" id="2.7.1.49"/>
    </reaction>
</comment>
<keyword evidence="13" id="KW-0808">Transferase</keyword>
<keyword evidence="14" id="KW-1185">Reference proteome</keyword>
<evidence type="ECO:0000256" key="10">
    <source>
        <dbReference type="ARBA" id="ARBA00042102"/>
    </source>
</evidence>
<dbReference type="CDD" id="cd01169">
    <property type="entry name" value="HMPP_kinase"/>
    <property type="match status" value="1"/>
</dbReference>
<dbReference type="EMBL" id="CP037939">
    <property type="protein sequence ID" value="QBR47025.1"/>
    <property type="molecule type" value="Genomic_DNA"/>
</dbReference>
<dbReference type="Pfam" id="PF08543">
    <property type="entry name" value="Phos_pyr_kin"/>
    <property type="match status" value="1"/>
</dbReference>
<comment type="pathway">
    <text evidence="9">Cofactor biosynthesis; thiamine diphosphate biosynthesis; 4-amino-2-methyl-5-diphosphomethylpyrimidine from 5-amino-1-(5-phospho-D-ribosyl)imidazole: step 2/3.</text>
</comment>
<evidence type="ECO:0000256" key="8">
    <source>
        <dbReference type="ARBA" id="ARBA00022977"/>
    </source>
</evidence>
<dbReference type="PANTHER" id="PTHR20858">
    <property type="entry name" value="PHOSPHOMETHYLPYRIMIDINE KINASE"/>
    <property type="match status" value="1"/>
</dbReference>
<organism evidence="13 14">
    <name type="scientific">Leuconostoc kimchii</name>
    <dbReference type="NCBI Taxonomy" id="136609"/>
    <lineage>
        <taxon>Bacteria</taxon>
        <taxon>Bacillati</taxon>
        <taxon>Bacillota</taxon>
        <taxon>Bacilli</taxon>
        <taxon>Lactobacillales</taxon>
        <taxon>Lactobacillaceae</taxon>
        <taxon>Leuconostoc</taxon>
    </lineage>
</organism>
<keyword evidence="13" id="KW-0418">Kinase</keyword>
<evidence type="ECO:0000256" key="9">
    <source>
        <dbReference type="ARBA" id="ARBA00037917"/>
    </source>
</evidence>